<dbReference type="Proteomes" id="UP000738376">
    <property type="component" value="Unassembled WGS sequence"/>
</dbReference>
<sequence length="144" mass="15966">MNDRHILFVCTRCGSSHKTKQYMAKSEGEWLLEKLQTLYDDWALHDDFAIQPVECMGVCDQACAIAFVSPKKQTYLFGGLIADLANVEATAKAVLTCAGQYHAKPDGLLIYANRPEQLRSGAIARIPPYPNTTNSPRCCDNLVN</sequence>
<evidence type="ECO:0000313" key="2">
    <source>
        <dbReference type="Proteomes" id="UP000738376"/>
    </source>
</evidence>
<dbReference type="EMBL" id="JAAVJL010000001">
    <property type="protein sequence ID" value="NMF59425.1"/>
    <property type="molecule type" value="Genomic_DNA"/>
</dbReference>
<proteinExistence type="predicted"/>
<gene>
    <name evidence="1" type="ORF">HC246_15715</name>
</gene>
<name>A0ABX1LV88_9CYAN</name>
<comment type="caution">
    <text evidence="1">The sequence shown here is derived from an EMBL/GenBank/DDBJ whole genome shotgun (WGS) entry which is preliminary data.</text>
</comment>
<protein>
    <submittedName>
        <fullName evidence="1">DUF1636 domain-containing protein</fullName>
    </submittedName>
</protein>
<keyword evidence="2" id="KW-1185">Reference proteome</keyword>
<dbReference type="InterPro" id="IPR012863">
    <property type="entry name" value="DUF1636"/>
</dbReference>
<dbReference type="InterPro" id="IPR036249">
    <property type="entry name" value="Thioredoxin-like_sf"/>
</dbReference>
<evidence type="ECO:0000313" key="1">
    <source>
        <dbReference type="EMBL" id="NMF59425.1"/>
    </source>
</evidence>
<dbReference type="RefSeq" id="WP_169364207.1">
    <property type="nucleotide sequence ID" value="NZ_JAAVJL010000001.1"/>
</dbReference>
<dbReference type="Pfam" id="PF07845">
    <property type="entry name" value="DUF1636"/>
    <property type="match status" value="1"/>
</dbReference>
<dbReference type="SUPFAM" id="SSF52833">
    <property type="entry name" value="Thioredoxin-like"/>
    <property type="match status" value="1"/>
</dbReference>
<organism evidence="1 2">
    <name type="scientific">Pseudanabaena yagii GIHE-NHR1</name>
    <dbReference type="NCBI Taxonomy" id="2722753"/>
    <lineage>
        <taxon>Bacteria</taxon>
        <taxon>Bacillati</taxon>
        <taxon>Cyanobacteriota</taxon>
        <taxon>Cyanophyceae</taxon>
        <taxon>Pseudanabaenales</taxon>
        <taxon>Pseudanabaenaceae</taxon>
        <taxon>Pseudanabaena</taxon>
        <taxon>Pseudanabaena yagii</taxon>
    </lineage>
</organism>
<accession>A0ABX1LV88</accession>
<reference evidence="1 2" key="1">
    <citation type="submission" date="2020-03" db="EMBL/GenBank/DDBJ databases">
        <title>Draft Genome Sequence of 2-Methylisoborneol Producing Pseudanabaena yagii Strain GIHE-NHR1 Isolated from North Han River in South Korea.</title>
        <authorList>
            <person name="Jeong J."/>
        </authorList>
    </citation>
    <scope>NUCLEOTIDE SEQUENCE [LARGE SCALE GENOMIC DNA]</scope>
    <source>
        <strain evidence="1 2">GIHE-NHR1</strain>
    </source>
</reference>
<dbReference type="Gene3D" id="3.40.30.10">
    <property type="entry name" value="Glutaredoxin"/>
    <property type="match status" value="1"/>
</dbReference>
<dbReference type="CDD" id="cd02980">
    <property type="entry name" value="TRX_Fd_family"/>
    <property type="match status" value="1"/>
</dbReference>